<gene>
    <name evidence="1" type="ORF">DHOM_02745</name>
</gene>
<keyword evidence="2" id="KW-1185">Reference proteome</keyword>
<evidence type="ECO:0000313" key="1">
    <source>
        <dbReference type="EMBL" id="KDS94184.1"/>
    </source>
</evidence>
<comment type="caution">
    <text evidence="1">The sequence shown here is derived from an EMBL/GenBank/DDBJ whole genome shotgun (WGS) entry which is preliminary data.</text>
</comment>
<sequence length="70" mass="7735">MTKAYRLAEEAILDEIIDMVDDARKGGCMSAIQAKGTEYVTALALHRLANAWERRVEIAEATAKQKGVIE</sequence>
<organism evidence="1 2">
    <name type="scientific">Dermabacter hominis 1368</name>
    <dbReference type="NCBI Taxonomy" id="1450519"/>
    <lineage>
        <taxon>Bacteria</taxon>
        <taxon>Bacillati</taxon>
        <taxon>Actinomycetota</taxon>
        <taxon>Actinomycetes</taxon>
        <taxon>Micrococcales</taxon>
        <taxon>Dermabacteraceae</taxon>
        <taxon>Dermabacter</taxon>
    </lineage>
</organism>
<dbReference type="Proteomes" id="UP000030182">
    <property type="component" value="Unassembled WGS sequence"/>
</dbReference>
<dbReference type="RefSeq" id="WP_034370481.1">
    <property type="nucleotide sequence ID" value="NZ_KN323183.1"/>
</dbReference>
<proteinExistence type="predicted"/>
<evidence type="ECO:0000313" key="2">
    <source>
        <dbReference type="Proteomes" id="UP000030182"/>
    </source>
</evidence>
<dbReference type="EMBL" id="JDRS01000002">
    <property type="protein sequence ID" value="KDS94184.1"/>
    <property type="molecule type" value="Genomic_DNA"/>
</dbReference>
<reference evidence="1 2" key="1">
    <citation type="submission" date="2014-01" db="EMBL/GenBank/DDBJ databases">
        <title>Draft genome sequence of the multidrug-resistant clinical isolate Dermabacter hominis 1368.</title>
        <authorList>
            <person name="Albersmeier A."/>
            <person name="Bomholt C."/>
            <person name="Glaub A."/>
            <person name="Ruckert C."/>
            <person name="Soriano F."/>
            <person name="Fernandez-Natal I."/>
            <person name="Tauch A."/>
        </authorList>
    </citation>
    <scope>NUCLEOTIDE SEQUENCE [LARGE SCALE GENOMIC DNA]</scope>
    <source>
        <strain evidence="1 2">1368</strain>
    </source>
</reference>
<name>A0ABR4SM42_9MICO</name>
<accession>A0ABR4SM42</accession>
<protein>
    <submittedName>
        <fullName evidence="1">Uncharacterized protein</fullName>
    </submittedName>
</protein>